<reference evidence="3 4" key="1">
    <citation type="submission" date="2020-03" db="EMBL/GenBank/DDBJ databases">
        <title>Complete genome sequence of Monaibacterium sp. ALG8 with diverse plasmids.</title>
        <authorList>
            <person name="Sun C."/>
        </authorList>
    </citation>
    <scope>NUCLEOTIDE SEQUENCE [LARGE SCALE GENOMIC DNA]</scope>
    <source>
        <strain evidence="3 4">ALG8</strain>
    </source>
</reference>
<evidence type="ECO:0000313" key="4">
    <source>
        <dbReference type="Proteomes" id="UP000500791"/>
    </source>
</evidence>
<dbReference type="RefSeq" id="WP_166189798.1">
    <property type="nucleotide sequence ID" value="NZ_CP049811.1"/>
</dbReference>
<dbReference type="PANTHER" id="PTHR36837">
    <property type="entry name" value="POLY(3-HYDROXYALKANOATE) POLYMERASE SUBUNIT PHAC"/>
    <property type="match status" value="1"/>
</dbReference>
<dbReference type="Pfam" id="PF00561">
    <property type="entry name" value="Abhydrolase_1"/>
    <property type="match status" value="1"/>
</dbReference>
<evidence type="ECO:0000313" key="3">
    <source>
        <dbReference type="EMBL" id="QIK40386.1"/>
    </source>
</evidence>
<organism evidence="3 4">
    <name type="scientific">Pontivivens nitratireducens</name>
    <dbReference type="NCBI Taxonomy" id="2758038"/>
    <lineage>
        <taxon>Bacteria</taxon>
        <taxon>Pseudomonadati</taxon>
        <taxon>Pseudomonadota</taxon>
        <taxon>Alphaproteobacteria</taxon>
        <taxon>Rhodobacterales</taxon>
        <taxon>Paracoccaceae</taxon>
        <taxon>Pontivivens</taxon>
    </lineage>
</organism>
<feature type="domain" description="AB hydrolase-1" evidence="2">
    <location>
        <begin position="92"/>
        <end position="365"/>
    </location>
</feature>
<keyword evidence="4" id="KW-1185">Reference proteome</keyword>
<sequence length="383" mass="41202">MSHSAEPARNSSAGTPPDFRAAAPVPLPLHLAQSIVQPGVPLDVQMDRLDAMLRGIEMWRAAPWRRPDDETTVLWSEGATTLRDYGNGRGKPVLVVPSLINRSYILDITPERSFLRALVEDGYRPLLLDWGVPGEVEKTLSLNDYADTRLRPALAISRVLAGGPVPVIGYCMGGALAVAAAVRRSDDVRALVTLGTPWNCAAASAIVRMMQDTARPQIATLRAFFRTAAQVFGVIPSDLMQALFATLDPGLARRKFASFAGMDQGSSEAGLFVAVEDWLNDPVTVAPRVAEEVLLDWHVTNMLAAGQWSLMGGPVRPADIACPTLSFCAANDLIAPPQNAEALPQQIPQARILKPETGHVGMIVGSKVAQSVHEPLKNFLKGI</sequence>
<feature type="compositionally biased region" description="Polar residues" evidence="1">
    <location>
        <begin position="1"/>
        <end position="14"/>
    </location>
</feature>
<dbReference type="SUPFAM" id="SSF53474">
    <property type="entry name" value="alpha/beta-Hydrolases"/>
    <property type="match status" value="1"/>
</dbReference>
<dbReference type="Proteomes" id="UP000500791">
    <property type="component" value="Chromosome"/>
</dbReference>
<dbReference type="KEGG" id="mon:G8E03_06150"/>
<dbReference type="InterPro" id="IPR051321">
    <property type="entry name" value="PHA/PHB_synthase"/>
</dbReference>
<name>A0A6G7VKJ4_9RHOB</name>
<dbReference type="EMBL" id="CP049811">
    <property type="protein sequence ID" value="QIK40386.1"/>
    <property type="molecule type" value="Genomic_DNA"/>
</dbReference>
<proteinExistence type="predicted"/>
<dbReference type="InterPro" id="IPR000073">
    <property type="entry name" value="AB_hydrolase_1"/>
</dbReference>
<evidence type="ECO:0000256" key="1">
    <source>
        <dbReference type="SAM" id="MobiDB-lite"/>
    </source>
</evidence>
<dbReference type="PANTHER" id="PTHR36837:SF2">
    <property type="entry name" value="POLY(3-HYDROXYALKANOATE) POLYMERASE SUBUNIT PHAC"/>
    <property type="match status" value="1"/>
</dbReference>
<evidence type="ECO:0000259" key="2">
    <source>
        <dbReference type="Pfam" id="PF00561"/>
    </source>
</evidence>
<feature type="region of interest" description="Disordered" evidence="1">
    <location>
        <begin position="1"/>
        <end position="20"/>
    </location>
</feature>
<dbReference type="GO" id="GO:0016787">
    <property type="term" value="F:hydrolase activity"/>
    <property type="evidence" value="ECO:0007669"/>
    <property type="project" value="UniProtKB-KW"/>
</dbReference>
<dbReference type="AlphaFoldDB" id="A0A6G7VKJ4"/>
<gene>
    <name evidence="3" type="ORF">G8E03_06150</name>
</gene>
<dbReference type="InterPro" id="IPR029058">
    <property type="entry name" value="AB_hydrolase_fold"/>
</dbReference>
<dbReference type="Gene3D" id="3.40.50.1820">
    <property type="entry name" value="alpha/beta hydrolase"/>
    <property type="match status" value="1"/>
</dbReference>
<keyword evidence="3" id="KW-0378">Hydrolase</keyword>
<accession>A0A6G7VKJ4</accession>
<protein>
    <submittedName>
        <fullName evidence="3">Alpha/beta hydrolase</fullName>
    </submittedName>
</protein>